<keyword evidence="1" id="KW-1133">Transmembrane helix</keyword>
<reference evidence="2 3" key="1">
    <citation type="journal article" date="2024" name="Commun. Biol.">
        <title>Comparative genomic analysis of thermophilic fungi reveals convergent evolutionary adaptations and gene losses.</title>
        <authorList>
            <person name="Steindorff A.S."/>
            <person name="Aguilar-Pontes M.V."/>
            <person name="Robinson A.J."/>
            <person name="Andreopoulos B."/>
            <person name="LaButti K."/>
            <person name="Kuo A."/>
            <person name="Mondo S."/>
            <person name="Riley R."/>
            <person name="Otillar R."/>
            <person name="Haridas S."/>
            <person name="Lipzen A."/>
            <person name="Grimwood J."/>
            <person name="Schmutz J."/>
            <person name="Clum A."/>
            <person name="Reid I.D."/>
            <person name="Moisan M.C."/>
            <person name="Butler G."/>
            <person name="Nguyen T.T.M."/>
            <person name="Dewar K."/>
            <person name="Conant G."/>
            <person name="Drula E."/>
            <person name="Henrissat B."/>
            <person name="Hansel C."/>
            <person name="Singer S."/>
            <person name="Hutchinson M.I."/>
            <person name="de Vries R.P."/>
            <person name="Natvig D.O."/>
            <person name="Powell A.J."/>
            <person name="Tsang A."/>
            <person name="Grigoriev I.V."/>
        </authorList>
    </citation>
    <scope>NUCLEOTIDE SEQUENCE [LARGE SCALE GENOMIC DNA]</scope>
    <source>
        <strain evidence="2 3">CBS 494.80</strain>
    </source>
</reference>
<keyword evidence="1" id="KW-0812">Transmembrane</keyword>
<comment type="caution">
    <text evidence="2">The sequence shown here is derived from an EMBL/GenBank/DDBJ whole genome shotgun (WGS) entry which is preliminary data.</text>
</comment>
<dbReference type="Proteomes" id="UP001595075">
    <property type="component" value="Unassembled WGS sequence"/>
</dbReference>
<gene>
    <name evidence="2" type="ORF">VTL71DRAFT_12969</name>
</gene>
<organism evidence="2 3">
    <name type="scientific">Oculimacula yallundae</name>
    <dbReference type="NCBI Taxonomy" id="86028"/>
    <lineage>
        <taxon>Eukaryota</taxon>
        <taxon>Fungi</taxon>
        <taxon>Dikarya</taxon>
        <taxon>Ascomycota</taxon>
        <taxon>Pezizomycotina</taxon>
        <taxon>Leotiomycetes</taxon>
        <taxon>Helotiales</taxon>
        <taxon>Ploettnerulaceae</taxon>
        <taxon>Oculimacula</taxon>
    </lineage>
</organism>
<dbReference type="EMBL" id="JAZHXI010000005">
    <property type="protein sequence ID" value="KAL2071734.1"/>
    <property type="molecule type" value="Genomic_DNA"/>
</dbReference>
<proteinExistence type="predicted"/>
<evidence type="ECO:0000256" key="1">
    <source>
        <dbReference type="SAM" id="Phobius"/>
    </source>
</evidence>
<keyword evidence="3" id="KW-1185">Reference proteome</keyword>
<name>A0ABR4CRN2_9HELO</name>
<accession>A0ABR4CRN2</accession>
<evidence type="ECO:0000313" key="3">
    <source>
        <dbReference type="Proteomes" id="UP001595075"/>
    </source>
</evidence>
<sequence length="77" mass="8190">MAFGIPNTLQNQARQVASGIPNTRLLVPGPASMWTAVACGAMILLFITVCTVYGWRDAARRRDSPPGDSNAGGIEMQ</sequence>
<protein>
    <submittedName>
        <fullName evidence="2">Uncharacterized protein</fullName>
    </submittedName>
</protein>
<feature type="transmembrane region" description="Helical" evidence="1">
    <location>
        <begin position="31"/>
        <end position="55"/>
    </location>
</feature>
<evidence type="ECO:0000313" key="2">
    <source>
        <dbReference type="EMBL" id="KAL2071734.1"/>
    </source>
</evidence>
<keyword evidence="1" id="KW-0472">Membrane</keyword>